<organism evidence="4 5">
    <name type="scientific">Megalops atlanticus</name>
    <name type="common">Tarpon</name>
    <name type="synonym">Clupea gigantea</name>
    <dbReference type="NCBI Taxonomy" id="7932"/>
    <lineage>
        <taxon>Eukaryota</taxon>
        <taxon>Metazoa</taxon>
        <taxon>Chordata</taxon>
        <taxon>Craniata</taxon>
        <taxon>Vertebrata</taxon>
        <taxon>Euteleostomi</taxon>
        <taxon>Actinopterygii</taxon>
        <taxon>Neopterygii</taxon>
        <taxon>Teleostei</taxon>
        <taxon>Elopiformes</taxon>
        <taxon>Megalopidae</taxon>
        <taxon>Megalops</taxon>
    </lineage>
</organism>
<comment type="caution">
    <text evidence="4">The sequence shown here is derived from an EMBL/GenBank/DDBJ whole genome shotgun (WGS) entry which is preliminary data.</text>
</comment>
<dbReference type="InterPro" id="IPR036048">
    <property type="entry name" value="Interleukin_8-like_sf"/>
</dbReference>
<protein>
    <recommendedName>
        <fullName evidence="3">Chemokine interleukin-8-like domain-containing protein</fullName>
    </recommendedName>
</protein>
<feature type="chain" id="PRO_5038802668" description="Chemokine interleukin-8-like domain-containing protein" evidence="2">
    <location>
        <begin position="19"/>
        <end position="109"/>
    </location>
</feature>
<dbReference type="PANTHER" id="PTHR12015">
    <property type="entry name" value="SMALL INDUCIBLE CYTOKINE A"/>
    <property type="match status" value="1"/>
</dbReference>
<accession>A0A9D3PU79</accession>
<reference evidence="4" key="1">
    <citation type="submission" date="2021-01" db="EMBL/GenBank/DDBJ databases">
        <authorList>
            <person name="Zahm M."/>
            <person name="Roques C."/>
            <person name="Cabau C."/>
            <person name="Klopp C."/>
            <person name="Donnadieu C."/>
            <person name="Jouanno E."/>
            <person name="Lampietro C."/>
            <person name="Louis A."/>
            <person name="Herpin A."/>
            <person name="Echchiki A."/>
            <person name="Berthelot C."/>
            <person name="Parey E."/>
            <person name="Roest-Crollius H."/>
            <person name="Braasch I."/>
            <person name="Postlethwait J."/>
            <person name="Bobe J."/>
            <person name="Montfort J."/>
            <person name="Bouchez O."/>
            <person name="Begum T."/>
            <person name="Mejri S."/>
            <person name="Adams A."/>
            <person name="Chen W.-J."/>
            <person name="Guiguen Y."/>
        </authorList>
    </citation>
    <scope>NUCLEOTIDE SEQUENCE</scope>
    <source>
        <strain evidence="4">YG-15Mar2019-1</strain>
        <tissue evidence="4">Brain</tissue>
    </source>
</reference>
<proteinExistence type="predicted"/>
<dbReference type="GO" id="GO:0006955">
    <property type="term" value="P:immune response"/>
    <property type="evidence" value="ECO:0007669"/>
    <property type="project" value="InterPro"/>
</dbReference>
<dbReference type="Pfam" id="PF00048">
    <property type="entry name" value="IL8"/>
    <property type="match status" value="1"/>
</dbReference>
<dbReference type="PANTHER" id="PTHR12015:SF198">
    <property type="entry name" value="PLATELET BASIC PROTEIN"/>
    <property type="match status" value="1"/>
</dbReference>
<evidence type="ECO:0000256" key="1">
    <source>
        <dbReference type="ARBA" id="ARBA00022514"/>
    </source>
</evidence>
<dbReference type="InterPro" id="IPR039809">
    <property type="entry name" value="Chemokine_b/g/d"/>
</dbReference>
<dbReference type="OrthoDB" id="8872899at2759"/>
<feature type="domain" description="Chemokine interleukin-8-like" evidence="3">
    <location>
        <begin position="25"/>
        <end position="86"/>
    </location>
</feature>
<evidence type="ECO:0000313" key="4">
    <source>
        <dbReference type="EMBL" id="KAG7465165.1"/>
    </source>
</evidence>
<dbReference type="PRINTS" id="PR00436">
    <property type="entry name" value="INTERLEUKIN8"/>
</dbReference>
<evidence type="ECO:0000259" key="3">
    <source>
        <dbReference type="SMART" id="SM00199"/>
    </source>
</evidence>
<dbReference type="SMART" id="SM00199">
    <property type="entry name" value="SCY"/>
    <property type="match status" value="1"/>
</dbReference>
<dbReference type="InterPro" id="IPR001811">
    <property type="entry name" value="Chemokine_IL8-like_dom"/>
</dbReference>
<keyword evidence="1" id="KW-0202">Cytokine</keyword>
<dbReference type="Proteomes" id="UP001046870">
    <property type="component" value="Chromosome 14"/>
</dbReference>
<evidence type="ECO:0000313" key="5">
    <source>
        <dbReference type="Proteomes" id="UP001046870"/>
    </source>
</evidence>
<evidence type="ECO:0000256" key="2">
    <source>
        <dbReference type="SAM" id="SignalP"/>
    </source>
</evidence>
<dbReference type="InterPro" id="IPR001089">
    <property type="entry name" value="Chemokine_CXC"/>
</dbReference>
<dbReference type="SUPFAM" id="SSF54117">
    <property type="entry name" value="Interleukin 8-like chemokines"/>
    <property type="match status" value="1"/>
</dbReference>
<sequence length="109" mass="11910">MNTKVLLLLAAVTCVALAQTGRSTGSRCVCRRVRDRFGPARAILDIQIYPPSASCDKMEVVVSLQNGVQYCLDPRMKKVQDLVSNLMNMRGVDPTSLPEAGTTDIWSPV</sequence>
<keyword evidence="5" id="KW-1185">Reference proteome</keyword>
<gene>
    <name evidence="4" type="ORF">MATL_G00173390</name>
</gene>
<dbReference type="GO" id="GO:0008009">
    <property type="term" value="F:chemokine activity"/>
    <property type="evidence" value="ECO:0007669"/>
    <property type="project" value="InterPro"/>
</dbReference>
<keyword evidence="2" id="KW-0732">Signal</keyword>
<dbReference type="AlphaFoldDB" id="A0A9D3PU79"/>
<dbReference type="PRINTS" id="PR00437">
    <property type="entry name" value="SMALLCYTKCXC"/>
</dbReference>
<name>A0A9D3PU79_MEGAT</name>
<dbReference type="GO" id="GO:0005615">
    <property type="term" value="C:extracellular space"/>
    <property type="evidence" value="ECO:0007669"/>
    <property type="project" value="UniProtKB-KW"/>
</dbReference>
<feature type="signal peptide" evidence="2">
    <location>
        <begin position="1"/>
        <end position="18"/>
    </location>
</feature>
<dbReference type="Gene3D" id="2.40.50.40">
    <property type="match status" value="1"/>
</dbReference>
<dbReference type="EMBL" id="JAFDVH010000014">
    <property type="protein sequence ID" value="KAG7465165.1"/>
    <property type="molecule type" value="Genomic_DNA"/>
</dbReference>